<accession>A0A4R7J851</accession>
<keyword evidence="5" id="KW-1185">Reference proteome</keyword>
<dbReference type="Pfam" id="PF07859">
    <property type="entry name" value="Abhydrolase_3"/>
    <property type="match status" value="1"/>
</dbReference>
<dbReference type="Gene3D" id="3.40.50.1820">
    <property type="entry name" value="alpha/beta hydrolase"/>
    <property type="match status" value="1"/>
</dbReference>
<reference evidence="4 5" key="1">
    <citation type="submission" date="2019-03" db="EMBL/GenBank/DDBJ databases">
        <title>Genomic Encyclopedia of Archaeal and Bacterial Type Strains, Phase II (KMG-II): from individual species to whole genera.</title>
        <authorList>
            <person name="Goeker M."/>
        </authorList>
    </citation>
    <scope>NUCLEOTIDE SEQUENCE [LARGE SCALE GENOMIC DNA]</scope>
    <source>
        <strain evidence="4 5">DSM 24323</strain>
    </source>
</reference>
<dbReference type="SUPFAM" id="SSF53474">
    <property type="entry name" value="alpha/beta-Hydrolases"/>
    <property type="match status" value="1"/>
</dbReference>
<dbReference type="InterPro" id="IPR013094">
    <property type="entry name" value="AB_hydrolase_3"/>
</dbReference>
<proteinExistence type="predicted"/>
<feature type="domain" description="Alpha/beta hydrolase fold-3" evidence="3">
    <location>
        <begin position="130"/>
        <end position="338"/>
    </location>
</feature>
<keyword evidence="1" id="KW-0378">Hydrolase</keyword>
<dbReference type="PANTHER" id="PTHR48081:SF8">
    <property type="entry name" value="ALPHA_BETA HYDROLASE FOLD-3 DOMAIN-CONTAINING PROTEIN-RELATED"/>
    <property type="match status" value="1"/>
</dbReference>
<name>A0A4R7J851_9ACTN</name>
<protein>
    <submittedName>
        <fullName evidence="4">Acetyl esterase</fullName>
    </submittedName>
</protein>
<evidence type="ECO:0000256" key="1">
    <source>
        <dbReference type="ARBA" id="ARBA00022801"/>
    </source>
</evidence>
<dbReference type="PANTHER" id="PTHR48081">
    <property type="entry name" value="AB HYDROLASE SUPERFAMILY PROTEIN C4A8.06C"/>
    <property type="match status" value="1"/>
</dbReference>
<comment type="caution">
    <text evidence="4">The sequence shown here is derived from an EMBL/GenBank/DDBJ whole genome shotgun (WGS) entry which is preliminary data.</text>
</comment>
<gene>
    <name evidence="4" type="ORF">CLV29_1070</name>
</gene>
<feature type="region of interest" description="Disordered" evidence="2">
    <location>
        <begin position="39"/>
        <end position="65"/>
    </location>
</feature>
<evidence type="ECO:0000313" key="5">
    <source>
        <dbReference type="Proteomes" id="UP000295371"/>
    </source>
</evidence>
<dbReference type="Proteomes" id="UP000295371">
    <property type="component" value="Unassembled WGS sequence"/>
</dbReference>
<dbReference type="InterPro" id="IPR050300">
    <property type="entry name" value="GDXG_lipolytic_enzyme"/>
</dbReference>
<organism evidence="4 5">
    <name type="scientific">Naumannella halotolerans</name>
    <dbReference type="NCBI Taxonomy" id="993414"/>
    <lineage>
        <taxon>Bacteria</taxon>
        <taxon>Bacillati</taxon>
        <taxon>Actinomycetota</taxon>
        <taxon>Actinomycetes</taxon>
        <taxon>Propionibacteriales</taxon>
        <taxon>Propionibacteriaceae</taxon>
        <taxon>Naumannella</taxon>
    </lineage>
</organism>
<evidence type="ECO:0000256" key="2">
    <source>
        <dbReference type="SAM" id="MobiDB-lite"/>
    </source>
</evidence>
<dbReference type="InterPro" id="IPR029058">
    <property type="entry name" value="AB_hydrolase_fold"/>
</dbReference>
<dbReference type="EMBL" id="SOAW01000001">
    <property type="protein sequence ID" value="TDT33455.1"/>
    <property type="molecule type" value="Genomic_DNA"/>
</dbReference>
<sequence>MFTAFGFPFIADHRSEALHRSASIPQADVRIQRRRPAACPVGIDSTPSSPRTSDGWHRSADPNQPIPVARREQAAQLDLDSAAVLGLRPPPTAAAEYTLGSSRHPDVPVRVHWPTAQRPAPAETGGLPVLIYFYGGAWTLAGIDWLGWDRSYRERAADAGVIVIAVDYSHAPEVQFPAQPEQGWTVLEWAHGAARELGGDPDRLAIGGASSGGNLAAAVTLMNRDRHQRPIRLQLLEAPALDLTLGHVDAGGVNKAIPDVILRQMAARLVTQYLGTDRGLRRHPYASPMLARSHAGLPPAVVWTAELDPLRGDGEAYVTTLTRAGVPAVGVRMIGQTHTSGGLRSVVPAAEHLHRDVVSTCVPSTHRRWTIRIRCAPRTTGYEPA</sequence>
<evidence type="ECO:0000313" key="4">
    <source>
        <dbReference type="EMBL" id="TDT33455.1"/>
    </source>
</evidence>
<dbReference type="GO" id="GO:0016787">
    <property type="term" value="F:hydrolase activity"/>
    <property type="evidence" value="ECO:0007669"/>
    <property type="project" value="UniProtKB-KW"/>
</dbReference>
<evidence type="ECO:0000259" key="3">
    <source>
        <dbReference type="Pfam" id="PF07859"/>
    </source>
</evidence>
<dbReference type="AlphaFoldDB" id="A0A4R7J851"/>